<evidence type="ECO:0008006" key="4">
    <source>
        <dbReference type="Google" id="ProtNLM"/>
    </source>
</evidence>
<sequence>MVESESIMGLLDDIENDLDGGGEERTRYEYECDACGATWRTTVSPSIARCTECSNDDVTVLSE</sequence>
<dbReference type="EMBL" id="JBHSQH010000001">
    <property type="protein sequence ID" value="MFC5973270.1"/>
    <property type="molecule type" value="Genomic_DNA"/>
</dbReference>
<reference evidence="2 3" key="1">
    <citation type="journal article" date="2019" name="Int. J. Syst. Evol. Microbiol.">
        <title>The Global Catalogue of Microorganisms (GCM) 10K type strain sequencing project: providing services to taxonomists for standard genome sequencing and annotation.</title>
        <authorList>
            <consortium name="The Broad Institute Genomics Platform"/>
            <consortium name="The Broad Institute Genome Sequencing Center for Infectious Disease"/>
            <person name="Wu L."/>
            <person name="Ma J."/>
        </authorList>
    </citation>
    <scope>NUCLEOTIDE SEQUENCE [LARGE SCALE GENOMIC DNA]</scope>
    <source>
        <strain evidence="2 3">CGMCC 1.12543</strain>
    </source>
</reference>
<dbReference type="RefSeq" id="WP_247417607.1">
    <property type="nucleotide sequence ID" value="NZ_JALLGW010000001.1"/>
</dbReference>
<feature type="region of interest" description="Disordered" evidence="1">
    <location>
        <begin position="1"/>
        <end position="22"/>
    </location>
</feature>
<protein>
    <recommendedName>
        <fullName evidence="4">Rubrerythrin-like domain-containing protein</fullName>
    </recommendedName>
</protein>
<proteinExistence type="predicted"/>
<feature type="compositionally biased region" description="Acidic residues" evidence="1">
    <location>
        <begin position="12"/>
        <end position="21"/>
    </location>
</feature>
<evidence type="ECO:0000313" key="3">
    <source>
        <dbReference type="Proteomes" id="UP001596099"/>
    </source>
</evidence>
<gene>
    <name evidence="2" type="ORF">ACFPYI_18220</name>
</gene>
<evidence type="ECO:0000313" key="2">
    <source>
        <dbReference type="EMBL" id="MFC5973270.1"/>
    </source>
</evidence>
<accession>A0ABD5RSZ7</accession>
<name>A0ABD5RSZ7_9EURY</name>
<organism evidence="2 3">
    <name type="scientific">Halomarina salina</name>
    <dbReference type="NCBI Taxonomy" id="1872699"/>
    <lineage>
        <taxon>Archaea</taxon>
        <taxon>Methanobacteriati</taxon>
        <taxon>Methanobacteriota</taxon>
        <taxon>Stenosarchaea group</taxon>
        <taxon>Halobacteria</taxon>
        <taxon>Halobacteriales</taxon>
        <taxon>Natronomonadaceae</taxon>
        <taxon>Halomarina</taxon>
    </lineage>
</organism>
<comment type="caution">
    <text evidence="2">The sequence shown here is derived from an EMBL/GenBank/DDBJ whole genome shotgun (WGS) entry which is preliminary data.</text>
</comment>
<dbReference type="AlphaFoldDB" id="A0ABD5RSZ7"/>
<evidence type="ECO:0000256" key="1">
    <source>
        <dbReference type="SAM" id="MobiDB-lite"/>
    </source>
</evidence>
<keyword evidence="3" id="KW-1185">Reference proteome</keyword>
<dbReference type="Proteomes" id="UP001596099">
    <property type="component" value="Unassembled WGS sequence"/>
</dbReference>